<organism evidence="5 6">
    <name type="scientific">Pacificispira spongiicola</name>
    <dbReference type="NCBI Taxonomy" id="2729598"/>
    <lineage>
        <taxon>Bacteria</taxon>
        <taxon>Pseudomonadati</taxon>
        <taxon>Pseudomonadota</taxon>
        <taxon>Alphaproteobacteria</taxon>
        <taxon>Rhodospirillales</taxon>
        <taxon>Rhodospirillaceae</taxon>
        <taxon>Pacificispira</taxon>
    </lineage>
</organism>
<dbReference type="InterPro" id="IPR019888">
    <property type="entry name" value="Tscrpt_reg_AsnC-like"/>
</dbReference>
<dbReference type="EMBL" id="JABBNT010000004">
    <property type="protein sequence ID" value="NMM45652.1"/>
    <property type="molecule type" value="Genomic_DNA"/>
</dbReference>
<evidence type="ECO:0000313" key="5">
    <source>
        <dbReference type="EMBL" id="NMM45652.1"/>
    </source>
</evidence>
<feature type="domain" description="HTH asnC-type" evidence="4">
    <location>
        <begin position="4"/>
        <end position="65"/>
    </location>
</feature>
<evidence type="ECO:0000256" key="1">
    <source>
        <dbReference type="ARBA" id="ARBA00023015"/>
    </source>
</evidence>
<dbReference type="SUPFAM" id="SSF46785">
    <property type="entry name" value="Winged helix' DNA-binding domain"/>
    <property type="match status" value="1"/>
</dbReference>
<dbReference type="PROSITE" id="PS50956">
    <property type="entry name" value="HTH_ASNC_2"/>
    <property type="match status" value="1"/>
</dbReference>
<dbReference type="RefSeq" id="WP_169626040.1">
    <property type="nucleotide sequence ID" value="NZ_JABBNT010000004.1"/>
</dbReference>
<evidence type="ECO:0000256" key="2">
    <source>
        <dbReference type="ARBA" id="ARBA00023125"/>
    </source>
</evidence>
<comment type="caution">
    <text evidence="5">The sequence shown here is derived from an EMBL/GenBank/DDBJ whole genome shotgun (WGS) entry which is preliminary data.</text>
</comment>
<keyword evidence="6" id="KW-1185">Reference proteome</keyword>
<dbReference type="SMART" id="SM00344">
    <property type="entry name" value="HTH_ASNC"/>
    <property type="match status" value="1"/>
</dbReference>
<keyword evidence="2" id="KW-0238">DNA-binding</keyword>
<dbReference type="GO" id="GO:0006355">
    <property type="term" value="P:regulation of DNA-templated transcription"/>
    <property type="evidence" value="ECO:0007669"/>
    <property type="project" value="UniProtKB-ARBA"/>
</dbReference>
<gene>
    <name evidence="5" type="ORF">HH303_14240</name>
</gene>
<dbReference type="GO" id="GO:0005829">
    <property type="term" value="C:cytosol"/>
    <property type="evidence" value="ECO:0007669"/>
    <property type="project" value="TreeGrafter"/>
</dbReference>
<protein>
    <submittedName>
        <fullName evidence="5">Lrp/AsnC family transcriptional regulator</fullName>
    </submittedName>
</protein>
<dbReference type="InterPro" id="IPR000485">
    <property type="entry name" value="AsnC-type_HTH_dom"/>
</dbReference>
<dbReference type="InterPro" id="IPR011008">
    <property type="entry name" value="Dimeric_a/b-barrel"/>
</dbReference>
<dbReference type="PANTHER" id="PTHR30154:SF34">
    <property type="entry name" value="TRANSCRIPTIONAL REGULATOR AZLB"/>
    <property type="match status" value="1"/>
</dbReference>
<reference evidence="5 6" key="1">
    <citation type="submission" date="2020-04" db="EMBL/GenBank/DDBJ databases">
        <title>Rhodospirillaceae bacterium KN72 isolated from deep sea.</title>
        <authorList>
            <person name="Zhang D.-C."/>
        </authorList>
    </citation>
    <scope>NUCLEOTIDE SEQUENCE [LARGE SCALE GENOMIC DNA]</scope>
    <source>
        <strain evidence="5 6">KN72</strain>
    </source>
</reference>
<accession>A0A7Y0HH87</accession>
<evidence type="ECO:0000259" key="4">
    <source>
        <dbReference type="PROSITE" id="PS50956"/>
    </source>
</evidence>
<dbReference type="SUPFAM" id="SSF54909">
    <property type="entry name" value="Dimeric alpha+beta barrel"/>
    <property type="match status" value="1"/>
</dbReference>
<dbReference type="InterPro" id="IPR019887">
    <property type="entry name" value="Tscrpt_reg_AsnC/Lrp_C"/>
</dbReference>
<keyword evidence="3" id="KW-0804">Transcription</keyword>
<dbReference type="Proteomes" id="UP000539372">
    <property type="component" value="Unassembled WGS sequence"/>
</dbReference>
<dbReference type="InterPro" id="IPR019885">
    <property type="entry name" value="Tscrpt_reg_HTH_AsnC-type_CS"/>
</dbReference>
<dbReference type="Gene3D" id="1.10.10.10">
    <property type="entry name" value="Winged helix-like DNA-binding domain superfamily/Winged helix DNA-binding domain"/>
    <property type="match status" value="1"/>
</dbReference>
<dbReference type="Gene3D" id="3.30.70.920">
    <property type="match status" value="1"/>
</dbReference>
<dbReference type="AlphaFoldDB" id="A0A7Y0HH87"/>
<keyword evidence="1" id="KW-0805">Transcription regulation</keyword>
<dbReference type="Pfam" id="PF13412">
    <property type="entry name" value="HTH_24"/>
    <property type="match status" value="1"/>
</dbReference>
<dbReference type="InterPro" id="IPR011991">
    <property type="entry name" value="ArsR-like_HTH"/>
</dbReference>
<dbReference type="GO" id="GO:0043565">
    <property type="term" value="F:sequence-specific DNA binding"/>
    <property type="evidence" value="ECO:0007669"/>
    <property type="project" value="InterPro"/>
</dbReference>
<dbReference type="InterPro" id="IPR036388">
    <property type="entry name" value="WH-like_DNA-bd_sf"/>
</dbReference>
<dbReference type="PROSITE" id="PS00519">
    <property type="entry name" value="HTH_ASNC_1"/>
    <property type="match status" value="1"/>
</dbReference>
<sequence>MIALDNRDVKILTVLQAEGRITKAALAERVNLSPAACWDRLKRLEHAGLIVGFEGRLNPQLLGSTAEVLLSVELDSHKTEDFRRFETGIQDIPEIVDCWAVGGGIDYMVRTVTQDIKAYQTLVDDLLNAGLGIKRYYTYVVTKSVKHSPIPLDRVLPKNPR</sequence>
<dbReference type="CDD" id="cd00090">
    <property type="entry name" value="HTH_ARSR"/>
    <property type="match status" value="1"/>
</dbReference>
<evidence type="ECO:0000313" key="6">
    <source>
        <dbReference type="Proteomes" id="UP000539372"/>
    </source>
</evidence>
<dbReference type="InterPro" id="IPR036390">
    <property type="entry name" value="WH_DNA-bd_sf"/>
</dbReference>
<evidence type="ECO:0000256" key="3">
    <source>
        <dbReference type="ARBA" id="ARBA00023163"/>
    </source>
</evidence>
<dbReference type="PANTHER" id="PTHR30154">
    <property type="entry name" value="LEUCINE-RESPONSIVE REGULATORY PROTEIN"/>
    <property type="match status" value="1"/>
</dbReference>
<dbReference type="PRINTS" id="PR00033">
    <property type="entry name" value="HTHASNC"/>
</dbReference>
<name>A0A7Y0HH87_9PROT</name>
<dbReference type="Pfam" id="PF01037">
    <property type="entry name" value="AsnC_trans_reg"/>
    <property type="match status" value="1"/>
</dbReference>
<proteinExistence type="predicted"/>
<dbReference type="GO" id="GO:0043200">
    <property type="term" value="P:response to amino acid"/>
    <property type="evidence" value="ECO:0007669"/>
    <property type="project" value="TreeGrafter"/>
</dbReference>